<accession>A0A2P8HM22</accession>
<reference evidence="8 9" key="1">
    <citation type="submission" date="2018-03" db="EMBL/GenBank/DDBJ databases">
        <title>Genomic Encyclopedia of Archaeal and Bacterial Type Strains, Phase II (KMG-II): from individual species to whole genera.</title>
        <authorList>
            <person name="Goeker M."/>
        </authorList>
    </citation>
    <scope>NUCLEOTIDE SEQUENCE [LARGE SCALE GENOMIC DNA]</scope>
    <source>
        <strain evidence="8 9">DSM 24859</strain>
    </source>
</reference>
<evidence type="ECO:0000256" key="5">
    <source>
        <dbReference type="ARBA" id="ARBA00048200"/>
    </source>
</evidence>
<evidence type="ECO:0000256" key="6">
    <source>
        <dbReference type="RuleBase" id="RU364082"/>
    </source>
</evidence>
<dbReference type="CDD" id="cd05254">
    <property type="entry name" value="dTDP_HR_like_SDR_e"/>
    <property type="match status" value="1"/>
</dbReference>
<dbReference type="UniPathway" id="UPA00124"/>
<evidence type="ECO:0000256" key="3">
    <source>
        <dbReference type="ARBA" id="ARBA00012929"/>
    </source>
</evidence>
<evidence type="ECO:0000259" key="7">
    <source>
        <dbReference type="Pfam" id="PF04321"/>
    </source>
</evidence>
<dbReference type="InterPro" id="IPR036291">
    <property type="entry name" value="NAD(P)-bd_dom_sf"/>
</dbReference>
<dbReference type="RefSeq" id="WP_106527736.1">
    <property type="nucleotide sequence ID" value="NZ_PYAW01000002.1"/>
</dbReference>
<dbReference type="GO" id="GO:0005829">
    <property type="term" value="C:cytosol"/>
    <property type="evidence" value="ECO:0007669"/>
    <property type="project" value="TreeGrafter"/>
</dbReference>
<dbReference type="InterPro" id="IPR005913">
    <property type="entry name" value="dTDP_dehydrorham_reduct"/>
</dbReference>
<dbReference type="GO" id="GO:0008831">
    <property type="term" value="F:dTDP-4-dehydrorhamnose reductase activity"/>
    <property type="evidence" value="ECO:0007669"/>
    <property type="project" value="UniProtKB-EC"/>
</dbReference>
<evidence type="ECO:0000313" key="8">
    <source>
        <dbReference type="EMBL" id="PSL47264.1"/>
    </source>
</evidence>
<dbReference type="SUPFAM" id="SSF51735">
    <property type="entry name" value="NAD(P)-binding Rossmann-fold domains"/>
    <property type="match status" value="1"/>
</dbReference>
<evidence type="ECO:0000256" key="1">
    <source>
        <dbReference type="ARBA" id="ARBA00004781"/>
    </source>
</evidence>
<comment type="pathway">
    <text evidence="1 6">Carbohydrate biosynthesis; dTDP-L-rhamnose biosynthesis.</text>
</comment>
<dbReference type="PANTHER" id="PTHR10491:SF4">
    <property type="entry name" value="METHIONINE ADENOSYLTRANSFERASE 2 SUBUNIT BETA"/>
    <property type="match status" value="1"/>
</dbReference>
<sequence length="288" mass="31977">MKNILVTGGNGQLGQALQKVAAAYPQFNLLYTDYQDLDITDADALTAYFAAQQIDACINCAAYTAVDKAEEEEEKAFLLNFQAVLSLAEICAQHNTQLVHISTDYVFSGKQNVPYTEAIETDPQSIYGASKLRGEAAAAGYNPDTIVIRTSWLYSEYAVNFVKRMRELMQEKQELNVVFDQTGTPTYAGDLAKAILDILQYKSENTEAAIGGVYHYSNEGVTSWYDFATTIKEMTNATTSIQPVTSDKYKTAATRPAYSVLNKEKIKTTFGITIPYWRDSLAKCLKNM</sequence>
<dbReference type="EC" id="1.1.1.133" evidence="3 6"/>
<comment type="similarity">
    <text evidence="2 6">Belongs to the dTDP-4-dehydrorhamnose reductase family.</text>
</comment>
<dbReference type="AlphaFoldDB" id="A0A2P8HM22"/>
<dbReference type="Gene3D" id="3.90.25.10">
    <property type="entry name" value="UDP-galactose 4-epimerase, domain 1"/>
    <property type="match status" value="1"/>
</dbReference>
<evidence type="ECO:0000313" key="9">
    <source>
        <dbReference type="Proteomes" id="UP000240971"/>
    </source>
</evidence>
<protein>
    <recommendedName>
        <fullName evidence="4 6">dTDP-4-dehydrorhamnose reductase</fullName>
        <ecNumber evidence="3 6">1.1.1.133</ecNumber>
    </recommendedName>
</protein>
<dbReference type="NCBIfam" id="TIGR01214">
    <property type="entry name" value="rmlD"/>
    <property type="match status" value="1"/>
</dbReference>
<evidence type="ECO:0000256" key="4">
    <source>
        <dbReference type="ARBA" id="ARBA00017099"/>
    </source>
</evidence>
<dbReference type="Proteomes" id="UP000240971">
    <property type="component" value="Unassembled WGS sequence"/>
</dbReference>
<comment type="function">
    <text evidence="6">Catalyzes the reduction of dTDP-6-deoxy-L-lyxo-4-hexulose to yield dTDP-L-rhamnose.</text>
</comment>
<keyword evidence="9" id="KW-1185">Reference proteome</keyword>
<keyword evidence="6" id="KW-0560">Oxidoreductase</keyword>
<comment type="catalytic activity">
    <reaction evidence="5">
        <text>dTDP-beta-L-rhamnose + NADP(+) = dTDP-4-dehydro-beta-L-rhamnose + NADPH + H(+)</text>
        <dbReference type="Rhea" id="RHEA:21796"/>
        <dbReference type="ChEBI" id="CHEBI:15378"/>
        <dbReference type="ChEBI" id="CHEBI:57510"/>
        <dbReference type="ChEBI" id="CHEBI:57783"/>
        <dbReference type="ChEBI" id="CHEBI:58349"/>
        <dbReference type="ChEBI" id="CHEBI:62830"/>
        <dbReference type="EC" id="1.1.1.133"/>
    </reaction>
</comment>
<dbReference type="Gene3D" id="3.40.50.720">
    <property type="entry name" value="NAD(P)-binding Rossmann-like Domain"/>
    <property type="match status" value="1"/>
</dbReference>
<dbReference type="OrthoDB" id="9803892at2"/>
<feature type="domain" description="RmlD-like substrate binding" evidence="7">
    <location>
        <begin position="3"/>
        <end position="287"/>
    </location>
</feature>
<dbReference type="InterPro" id="IPR029903">
    <property type="entry name" value="RmlD-like-bd"/>
</dbReference>
<evidence type="ECO:0000256" key="2">
    <source>
        <dbReference type="ARBA" id="ARBA00010944"/>
    </source>
</evidence>
<proteinExistence type="inferred from homology"/>
<gene>
    <name evidence="8" type="ORF">CLV51_102109</name>
</gene>
<organism evidence="8 9">
    <name type="scientific">Chitinophaga niastensis</name>
    <dbReference type="NCBI Taxonomy" id="536980"/>
    <lineage>
        <taxon>Bacteria</taxon>
        <taxon>Pseudomonadati</taxon>
        <taxon>Bacteroidota</taxon>
        <taxon>Chitinophagia</taxon>
        <taxon>Chitinophagales</taxon>
        <taxon>Chitinophagaceae</taxon>
        <taxon>Chitinophaga</taxon>
    </lineage>
</organism>
<dbReference type="GO" id="GO:0019305">
    <property type="term" value="P:dTDP-rhamnose biosynthetic process"/>
    <property type="evidence" value="ECO:0007669"/>
    <property type="project" value="UniProtKB-UniPathway"/>
</dbReference>
<name>A0A2P8HM22_CHINA</name>
<keyword evidence="6" id="KW-0521">NADP</keyword>
<dbReference type="EMBL" id="PYAW01000002">
    <property type="protein sequence ID" value="PSL47264.1"/>
    <property type="molecule type" value="Genomic_DNA"/>
</dbReference>
<dbReference type="Pfam" id="PF04321">
    <property type="entry name" value="RmlD_sub_bind"/>
    <property type="match status" value="1"/>
</dbReference>
<dbReference type="PANTHER" id="PTHR10491">
    <property type="entry name" value="DTDP-4-DEHYDRORHAMNOSE REDUCTASE"/>
    <property type="match status" value="1"/>
</dbReference>
<comment type="caution">
    <text evidence="8">The sequence shown here is derived from an EMBL/GenBank/DDBJ whole genome shotgun (WGS) entry which is preliminary data.</text>
</comment>